<dbReference type="Proteomes" id="UP000675409">
    <property type="component" value="Unassembled WGS sequence"/>
</dbReference>
<sequence>MRVAVTGASGFVGGAVVRDLAARGYDVLACSRRAPAVLPAGVRHLAWDLRAGPLQGAAHPGDVDGVVHCAAVVGDGGSNSAAWVVNVEGTRAVRATFAKARFVQVSSGSVYDPTTPSVRIHEDQGPTAERGVRPFGYLNAYGATKAAAEYWLAVDAARPDRGPVVVLRPHAVYGPGDTTLLPRIEGALVAGRWLPLPGGGEAMHHLTHVTTLAASVRAALTADLSPEVVAGVPLVANVADAEPVLLRQIVELLMLARGRNVRVVPVPVPERTALRAAALAERAAALAGKEPRLSRYSLSHLAMERTYDLTVLRDRLGVEPPETSILGAGFW</sequence>
<protein>
    <submittedName>
        <fullName evidence="2">NAD(P)-dependent oxidoreductase</fullName>
    </submittedName>
</protein>
<dbReference type="Gene3D" id="3.40.50.720">
    <property type="entry name" value="NAD(P)-binding Rossmann-like Domain"/>
    <property type="match status" value="1"/>
</dbReference>
<organism evidence="2 3">
    <name type="scientific">Myceligenerans indicum</name>
    <dbReference type="NCBI Taxonomy" id="2593663"/>
    <lineage>
        <taxon>Bacteria</taxon>
        <taxon>Bacillati</taxon>
        <taxon>Actinomycetota</taxon>
        <taxon>Actinomycetes</taxon>
        <taxon>Micrococcales</taxon>
        <taxon>Promicromonosporaceae</taxon>
        <taxon>Myceligenerans</taxon>
    </lineage>
</organism>
<dbReference type="Pfam" id="PF01370">
    <property type="entry name" value="Epimerase"/>
    <property type="match status" value="1"/>
</dbReference>
<dbReference type="SUPFAM" id="SSF51735">
    <property type="entry name" value="NAD(P)-binding Rossmann-fold domains"/>
    <property type="match status" value="1"/>
</dbReference>
<proteinExistence type="predicted"/>
<evidence type="ECO:0000313" key="2">
    <source>
        <dbReference type="EMBL" id="MBL0887662.1"/>
    </source>
</evidence>
<dbReference type="RefSeq" id="WP_201849012.1">
    <property type="nucleotide sequence ID" value="NZ_JABBYC010000033.1"/>
</dbReference>
<dbReference type="InterPro" id="IPR036291">
    <property type="entry name" value="NAD(P)-bd_dom_sf"/>
</dbReference>
<accession>A0ABS1LN15</accession>
<dbReference type="InterPro" id="IPR001509">
    <property type="entry name" value="Epimerase_deHydtase"/>
</dbReference>
<gene>
    <name evidence="2" type="ORF">HGK34_15490</name>
</gene>
<evidence type="ECO:0000313" key="3">
    <source>
        <dbReference type="Proteomes" id="UP000675409"/>
    </source>
</evidence>
<evidence type="ECO:0000259" key="1">
    <source>
        <dbReference type="Pfam" id="PF01370"/>
    </source>
</evidence>
<feature type="domain" description="NAD-dependent epimerase/dehydratase" evidence="1">
    <location>
        <begin position="3"/>
        <end position="226"/>
    </location>
</feature>
<reference evidence="2 3" key="1">
    <citation type="journal article" date="2021" name="Arch. Microbiol.">
        <title>Myceligenerans indicum sp. nov., an actinobacterium isolated from mangrove sediment of Sundarbans, India.</title>
        <authorList>
            <person name="Asha K."/>
            <person name="Bhadury P."/>
        </authorList>
    </citation>
    <scope>NUCLEOTIDE SEQUENCE [LARGE SCALE GENOMIC DNA]</scope>
    <source>
        <strain evidence="2 3">I2</strain>
    </source>
</reference>
<dbReference type="EMBL" id="JABBYC010000033">
    <property type="protein sequence ID" value="MBL0887662.1"/>
    <property type="molecule type" value="Genomic_DNA"/>
</dbReference>
<dbReference type="CDD" id="cd08946">
    <property type="entry name" value="SDR_e"/>
    <property type="match status" value="1"/>
</dbReference>
<name>A0ABS1LN15_9MICO</name>
<comment type="caution">
    <text evidence="2">The sequence shown here is derived from an EMBL/GenBank/DDBJ whole genome shotgun (WGS) entry which is preliminary data.</text>
</comment>
<dbReference type="PANTHER" id="PTHR43245">
    <property type="entry name" value="BIFUNCTIONAL POLYMYXIN RESISTANCE PROTEIN ARNA"/>
    <property type="match status" value="1"/>
</dbReference>
<dbReference type="InterPro" id="IPR050177">
    <property type="entry name" value="Lipid_A_modif_metabolic_enz"/>
</dbReference>
<keyword evidence="3" id="KW-1185">Reference proteome</keyword>